<dbReference type="AlphaFoldDB" id="I3LIM1"/>
<keyword evidence="3" id="KW-1185">Reference proteome</keyword>
<proteinExistence type="predicted"/>
<evidence type="ECO:0000313" key="4">
    <source>
        <dbReference type="VGNC" id="VGNC:95143"/>
    </source>
</evidence>
<dbReference type="VGNC" id="VGNC:95143">
    <property type="gene designation" value="ZFP1"/>
</dbReference>
<dbReference type="GeneTree" id="ENSGT00940000161694"/>
<name>I3LIM1_PIG</name>
<reference evidence="2" key="4">
    <citation type="submission" date="2025-09" db="UniProtKB">
        <authorList>
            <consortium name="Ensembl"/>
        </authorList>
    </citation>
    <scope>IDENTIFICATION</scope>
</reference>
<accession>I3LIM1</accession>
<dbReference type="HOGENOM" id="CLU_002678_0_2_1"/>
<gene>
    <name evidence="2 4" type="primary">ZFP1</name>
</gene>
<dbReference type="ExpressionAtlas" id="I3LIM1">
    <property type="expression patterns" value="baseline and differential"/>
</dbReference>
<reference evidence="3" key="1">
    <citation type="submission" date="2009-11" db="EMBL/GenBank/DDBJ databases">
        <authorList>
            <consortium name="Porcine genome sequencing project"/>
        </authorList>
    </citation>
    <scope>NUCLEOTIDE SEQUENCE [LARGE SCALE GENOMIC DNA]</scope>
    <source>
        <strain evidence="3">Duroc</strain>
    </source>
</reference>
<dbReference type="Proteomes" id="UP000008227">
    <property type="component" value="Chromosome 6"/>
</dbReference>
<protein>
    <submittedName>
        <fullName evidence="2">ZFP1 zinc finger protein</fullName>
    </submittedName>
</protein>
<feature type="compositionally biased region" description="Polar residues" evidence="1">
    <location>
        <begin position="19"/>
        <end position="28"/>
    </location>
</feature>
<dbReference type="eggNOG" id="KOG1721">
    <property type="taxonomic scope" value="Eukaryota"/>
</dbReference>
<sequence length="28" mass="3484">MSKSERYGRLMTRWRRTTETQMSRQGHL</sequence>
<evidence type="ECO:0000313" key="2">
    <source>
        <dbReference type="Ensembl" id="ENSSSCP00000023927.3"/>
    </source>
</evidence>
<dbReference type="Bgee" id="ENSSSCG00000022668">
    <property type="expression patterns" value="Expressed in oocyte and 43 other cell types or tissues"/>
</dbReference>
<evidence type="ECO:0000313" key="3">
    <source>
        <dbReference type="Proteomes" id="UP000008227"/>
    </source>
</evidence>
<reference evidence="2" key="2">
    <citation type="journal article" date="2020" name="Gigascience">
        <title>An improved pig reference genome sequence to enable pig genetics and genomics research.</title>
        <authorList>
            <person name="Warr A."/>
            <person name="Affara N."/>
            <person name="Aken B."/>
            <person name="Beiki H."/>
            <person name="Bickhart D.M."/>
            <person name="Billis K."/>
            <person name="Chow W."/>
            <person name="Eory L."/>
            <person name="Finlayson H.A."/>
            <person name="Flicek P."/>
            <person name="Giron C.G."/>
            <person name="Griffin D.K."/>
            <person name="Hall R."/>
            <person name="Hannum G."/>
            <person name="Hourlier T."/>
            <person name="Howe K."/>
            <person name="Hume D.A."/>
            <person name="Izuogu O."/>
            <person name="Kim K."/>
            <person name="Koren S."/>
            <person name="Liu H."/>
            <person name="Manchanda N."/>
            <person name="Martin F.J."/>
            <person name="Nonneman D.J."/>
            <person name="O'Connor R.E."/>
            <person name="Phillippy A.M."/>
            <person name="Rohrer G.A."/>
            <person name="Rosen B.D."/>
            <person name="Rund L.A."/>
            <person name="Sargent C.A."/>
            <person name="Schook L.B."/>
            <person name="Schroeder S.G."/>
            <person name="Schwartz A.S."/>
            <person name="Skinner B.M."/>
            <person name="Talbot R."/>
            <person name="Tseng E."/>
            <person name="Tuggle C.K."/>
            <person name="Watson M."/>
            <person name="Smith T.P.L."/>
            <person name="Archibald A.L."/>
        </authorList>
    </citation>
    <scope>NUCLEOTIDE SEQUENCE [LARGE SCALE GENOMIC DNA]</scope>
    <source>
        <strain evidence="2">Duroc</strain>
    </source>
</reference>
<dbReference type="Ensembl" id="ENSSSCT00000031098.4">
    <property type="protein sequence ID" value="ENSSSCP00000023927.3"/>
    <property type="gene ID" value="ENSSSCG00000022668.4"/>
</dbReference>
<evidence type="ECO:0000256" key="1">
    <source>
        <dbReference type="SAM" id="MobiDB-lite"/>
    </source>
</evidence>
<feature type="region of interest" description="Disordered" evidence="1">
    <location>
        <begin position="1"/>
        <end position="28"/>
    </location>
</feature>
<reference evidence="2" key="3">
    <citation type="submission" date="2025-08" db="UniProtKB">
        <authorList>
            <consortium name="Ensembl"/>
        </authorList>
    </citation>
    <scope>IDENTIFICATION</scope>
</reference>
<organism evidence="2 3">
    <name type="scientific">Sus scrofa</name>
    <name type="common">Pig</name>
    <dbReference type="NCBI Taxonomy" id="9823"/>
    <lineage>
        <taxon>Eukaryota</taxon>
        <taxon>Metazoa</taxon>
        <taxon>Chordata</taxon>
        <taxon>Craniata</taxon>
        <taxon>Vertebrata</taxon>
        <taxon>Euteleostomi</taxon>
        <taxon>Mammalia</taxon>
        <taxon>Eutheria</taxon>
        <taxon>Laurasiatheria</taxon>
        <taxon>Artiodactyla</taxon>
        <taxon>Suina</taxon>
        <taxon>Suidae</taxon>
        <taxon>Sus</taxon>
    </lineage>
</organism>